<name>Q9C4W9_SACIS</name>
<evidence type="ECO:0000313" key="1">
    <source>
        <dbReference type="EMBL" id="AAK06923.1"/>
    </source>
</evidence>
<proteinExistence type="predicted"/>
<keyword evidence="1" id="KW-0614">Plasmid</keyword>
<organism evidence="1">
    <name type="scientific">Saccharolobus islandicus</name>
    <name type="common">Sulfolobus islandicus</name>
    <dbReference type="NCBI Taxonomy" id="43080"/>
    <lineage>
        <taxon>Archaea</taxon>
        <taxon>Thermoproteota</taxon>
        <taxon>Thermoprotei</taxon>
        <taxon>Sulfolobales</taxon>
        <taxon>Sulfolobaceae</taxon>
        <taxon>Saccharolobus</taxon>
    </lineage>
</organism>
<protein>
    <submittedName>
        <fullName evidence="1">ORF54</fullName>
    </submittedName>
</protein>
<dbReference type="RefSeq" id="WP_011114801.1">
    <property type="nucleotide sequence ID" value="NC_004852.1"/>
</dbReference>
<accession>Q9C4W9</accession>
<geneLocation type="plasmid" evidence="1">
    <name>pING1</name>
</geneLocation>
<reference evidence="1" key="1">
    <citation type="journal article" date="2000" name="J. Bacteriol.">
        <title>pING family of conjugative plasmids from the extremely thermophilic archaeon Sulfolobus islandicus: insights into recombination and conjugation in Crenarchaeota.</title>
        <authorList>
            <person name="Stedman K.M."/>
            <person name="She Q."/>
            <person name="Phan H."/>
            <person name="Holz I."/>
            <person name="Singh H."/>
            <person name="Prangishvili D."/>
            <person name="Garrett R."/>
            <person name="Zillig W."/>
        </authorList>
    </citation>
    <scope>NUCLEOTIDE SEQUENCE</scope>
    <source>
        <plasmid evidence="1">pING1</plasmid>
    </source>
</reference>
<dbReference type="EMBL" id="AF233440">
    <property type="protein sequence ID" value="AAK06923.1"/>
    <property type="molecule type" value="Genomic_DNA"/>
</dbReference>
<dbReference type="AlphaFoldDB" id="Q9C4W9"/>
<sequence>MKKFLVRMMCNEPFYYSPATVEFAYVWAENENEAKQAVTDGICVAIDATEAEEE</sequence>